<feature type="region of interest" description="Disordered" evidence="1">
    <location>
        <begin position="141"/>
        <end position="167"/>
    </location>
</feature>
<feature type="region of interest" description="Disordered" evidence="1">
    <location>
        <begin position="201"/>
        <end position="261"/>
    </location>
</feature>
<feature type="region of interest" description="Disordered" evidence="1">
    <location>
        <begin position="1"/>
        <end position="25"/>
    </location>
</feature>
<dbReference type="AlphaFoldDB" id="A0A8T8TT09"/>
<feature type="compositionally biased region" description="Basic and acidic residues" evidence="1">
    <location>
        <begin position="156"/>
        <end position="167"/>
    </location>
</feature>
<evidence type="ECO:0000256" key="1">
    <source>
        <dbReference type="SAM" id="MobiDB-lite"/>
    </source>
</evidence>
<feature type="compositionally biased region" description="Basic and acidic residues" evidence="1">
    <location>
        <begin position="604"/>
        <end position="613"/>
    </location>
</feature>
<feature type="compositionally biased region" description="Low complexity" evidence="1">
    <location>
        <begin position="294"/>
        <end position="313"/>
    </location>
</feature>
<dbReference type="Proteomes" id="UP000077671">
    <property type="component" value="Unassembled WGS sequence"/>
</dbReference>
<evidence type="ECO:0000313" key="3">
    <source>
        <dbReference type="Proteomes" id="UP000077671"/>
    </source>
</evidence>
<feature type="region of interest" description="Disordered" evidence="1">
    <location>
        <begin position="294"/>
        <end position="405"/>
    </location>
</feature>
<reference evidence="2" key="1">
    <citation type="submission" date="2016-04" db="EMBL/GenBank/DDBJ databases">
        <authorList>
            <person name="Nguyen H.D."/>
            <person name="Kesanakurti P."/>
            <person name="Cullis J."/>
            <person name="Levesque C.A."/>
            <person name="Hambleton S."/>
        </authorList>
    </citation>
    <scope>NUCLEOTIDE SEQUENCE</scope>
    <source>
        <strain evidence="2">DAOMC 238032</strain>
    </source>
</reference>
<feature type="region of interest" description="Disordered" evidence="1">
    <location>
        <begin position="503"/>
        <end position="567"/>
    </location>
</feature>
<feature type="region of interest" description="Disordered" evidence="1">
    <location>
        <begin position="441"/>
        <end position="478"/>
    </location>
</feature>
<reference evidence="2" key="2">
    <citation type="journal article" date="2019" name="IMA Fungus">
        <title>Genome sequencing and comparison of five Tilletia species to identify candidate genes for the detection of regulated species infecting wheat.</title>
        <authorList>
            <person name="Nguyen H.D.T."/>
            <person name="Sultana T."/>
            <person name="Kesanakurti P."/>
            <person name="Hambleton S."/>
        </authorList>
    </citation>
    <scope>NUCLEOTIDE SEQUENCE</scope>
    <source>
        <strain evidence="2">DAOMC 238032</strain>
    </source>
</reference>
<organism evidence="2 3">
    <name type="scientific">Tilletia caries</name>
    <name type="common">wheat bunt fungus</name>
    <dbReference type="NCBI Taxonomy" id="13290"/>
    <lineage>
        <taxon>Eukaryota</taxon>
        <taxon>Fungi</taxon>
        <taxon>Dikarya</taxon>
        <taxon>Basidiomycota</taxon>
        <taxon>Ustilaginomycotina</taxon>
        <taxon>Exobasidiomycetes</taxon>
        <taxon>Tilletiales</taxon>
        <taxon>Tilletiaceae</taxon>
        <taxon>Tilletia</taxon>
    </lineage>
</organism>
<feature type="compositionally biased region" description="Polar residues" evidence="1">
    <location>
        <begin position="52"/>
        <end position="66"/>
    </location>
</feature>
<sequence length="635" mass="66792">MEVLQPSSSSFLTQGSGQSSLHSSMLGTQLPSLASWTSRLHHARAPTPAAGTCSTSSSLPFQSSNRVAEAGSATGQAGPSSGIIPFQNYTGRSRDGDERQLPSISSILPPLRNSQIHSVRSLNLRSTPNTHHTALLSLATHSHSRHLPEGYNQSTKESKGKQAPNEEAHELETFSLLPHLQSVNDSQSRHPSRLPTRAHHFGSVAASSSAAENDVQQSNSYLSGPMSTTFSQAHTRGSTSGSATLPHLSQEPPIHSQLGLTGPQELLDLPYDGTSSFGNEYALQPLSAAFILPSSSVPSSTRSGPPSRTTGSPQLMGPPKRPATDPDSEIASGSPGYNELLSRRRTTGSRMKRKKGAAGQQSDGGQMRSLFGLATADMQRSASDAGPSKESEISSDEGDASADWSAAPQNSTYLQSEATAGPAFSSWSPIASFLDGRAARSAPVSTAPSPQGAGYLQQHSGGSASYPHLSSRGGPHPTALLSAERFSIAGSSSFASTSRGDIFGGPVLQEGPVATGPPVLGFRPSPSNHSHHHHQLLLQDQLQHQHRQQRQPPVPGPQPFFLGHGGLSATPWSAGASHGAVATVGDSLQQPSYQALGPWSAHGDISRRSHVSDVRSSVSEQHQQEDRSNESRLPK</sequence>
<evidence type="ECO:0000313" key="2">
    <source>
        <dbReference type="EMBL" id="KAE8265564.1"/>
    </source>
</evidence>
<feature type="compositionally biased region" description="Basic and acidic residues" evidence="1">
    <location>
        <begin position="622"/>
        <end position="635"/>
    </location>
</feature>
<accession>A0A8T8TT09</accession>
<feature type="compositionally biased region" description="Polar residues" evidence="1">
    <location>
        <begin position="205"/>
        <end position="243"/>
    </location>
</feature>
<gene>
    <name evidence="2" type="ORF">A4X03_0g174</name>
</gene>
<feature type="region of interest" description="Disordered" evidence="1">
    <location>
        <begin position="46"/>
        <end position="109"/>
    </location>
</feature>
<dbReference type="EMBL" id="LWDD02000009">
    <property type="protein sequence ID" value="KAE8265564.1"/>
    <property type="molecule type" value="Genomic_DNA"/>
</dbReference>
<comment type="caution">
    <text evidence="2">The sequence shown here is derived from an EMBL/GenBank/DDBJ whole genome shotgun (WGS) entry which is preliminary data.</text>
</comment>
<feature type="region of interest" description="Disordered" evidence="1">
    <location>
        <begin position="592"/>
        <end position="635"/>
    </location>
</feature>
<protein>
    <submittedName>
        <fullName evidence="2">Uncharacterized protein</fullName>
    </submittedName>
</protein>
<name>A0A8T8TT09_9BASI</name>
<feature type="compositionally biased region" description="Basic residues" evidence="1">
    <location>
        <begin position="343"/>
        <end position="356"/>
    </location>
</feature>
<proteinExistence type="predicted"/>